<protein>
    <recommendedName>
        <fullName evidence="1">Maestro-like HEAT-repeats domain-containing protein</fullName>
    </recommendedName>
</protein>
<dbReference type="PANTHER" id="PTHR23120">
    <property type="entry name" value="MAESTRO-RELATED HEAT DOMAIN-CONTAINING"/>
    <property type="match status" value="1"/>
</dbReference>
<sequence>MFNTIVLDGLALVPKESLPSCTLSWCVPRRRVTIYSSLEKVLQRDTKGLDRSLVRRIIHLASRHMRETQSLSQVLEVAYDFQIPLPDGKLENICLAVHNQQVMSILALSAKGHLDLTLSTLEDLGAAMSKMQVSGIVSLLLQDLDLKLTLIQSVTEISCAIQDADGSQFTYKEELLGYMLVPDILGTIFIRMPTIQEGSGRGFLLEGGSTLAGFYLEAVTSSLLSKPLPMDRQTRTSLFGCPGTSVSHSTWLGAWFSMENLACVISKGFGERVAASLCKQGTWPLLQSLETHCEGVCQLARALLPLGIVTPSFIGQVLKWVKAGSQNLRVTGTAFLSQLV</sequence>
<evidence type="ECO:0000313" key="3">
    <source>
        <dbReference type="Proteomes" id="UP000050525"/>
    </source>
</evidence>
<dbReference type="eggNOG" id="KOG1721">
    <property type="taxonomic scope" value="Eukaryota"/>
</dbReference>
<reference evidence="2 3" key="1">
    <citation type="journal article" date="2012" name="Genome Biol.">
        <title>Sequencing three crocodilian genomes to illuminate the evolution of archosaurs and amniotes.</title>
        <authorList>
            <person name="St John J.A."/>
            <person name="Braun E.L."/>
            <person name="Isberg S.R."/>
            <person name="Miles L.G."/>
            <person name="Chong A.Y."/>
            <person name="Gongora J."/>
            <person name="Dalzell P."/>
            <person name="Moran C."/>
            <person name="Bed'hom B."/>
            <person name="Abzhanov A."/>
            <person name="Burgess S.C."/>
            <person name="Cooksey A.M."/>
            <person name="Castoe T.A."/>
            <person name="Crawford N.G."/>
            <person name="Densmore L.D."/>
            <person name="Drew J.C."/>
            <person name="Edwards S.V."/>
            <person name="Faircloth B.C."/>
            <person name="Fujita M.K."/>
            <person name="Greenwold M.J."/>
            <person name="Hoffmann F.G."/>
            <person name="Howard J.M."/>
            <person name="Iguchi T."/>
            <person name="Janes D.E."/>
            <person name="Khan S.Y."/>
            <person name="Kohno S."/>
            <person name="de Koning A.J."/>
            <person name="Lance S.L."/>
            <person name="McCarthy F.M."/>
            <person name="McCormack J.E."/>
            <person name="Merchant M.E."/>
            <person name="Peterson D.G."/>
            <person name="Pollock D.D."/>
            <person name="Pourmand N."/>
            <person name="Raney B.J."/>
            <person name="Roessler K.A."/>
            <person name="Sanford J.R."/>
            <person name="Sawyer R.H."/>
            <person name="Schmidt C.J."/>
            <person name="Triplett E.W."/>
            <person name="Tuberville T.D."/>
            <person name="Venegas-Anaya M."/>
            <person name="Howard J.T."/>
            <person name="Jarvis E.D."/>
            <person name="Guillette L.J.Jr."/>
            <person name="Glenn T.C."/>
            <person name="Green R.E."/>
            <person name="Ray D.A."/>
        </authorList>
    </citation>
    <scope>NUCLEOTIDE SEQUENCE [LARGE SCALE GENOMIC DNA]</scope>
    <source>
        <strain evidence="2">KSC_2009_1</strain>
    </source>
</reference>
<keyword evidence="3" id="KW-1185">Reference proteome</keyword>
<dbReference type="InterPro" id="IPR045206">
    <property type="entry name" value="Maestro_heat-like_prot"/>
</dbReference>
<name>A0A151NFT0_ALLMI</name>
<dbReference type="EMBL" id="AKHW03003131">
    <property type="protein sequence ID" value="KYO35663.1"/>
    <property type="molecule type" value="Genomic_DNA"/>
</dbReference>
<gene>
    <name evidence="2" type="ORF">Y1Q_0010128</name>
</gene>
<dbReference type="GO" id="GO:0005737">
    <property type="term" value="C:cytoplasm"/>
    <property type="evidence" value="ECO:0007669"/>
    <property type="project" value="TreeGrafter"/>
</dbReference>
<organism evidence="2 3">
    <name type="scientific">Alligator mississippiensis</name>
    <name type="common">American alligator</name>
    <dbReference type="NCBI Taxonomy" id="8496"/>
    <lineage>
        <taxon>Eukaryota</taxon>
        <taxon>Metazoa</taxon>
        <taxon>Chordata</taxon>
        <taxon>Craniata</taxon>
        <taxon>Vertebrata</taxon>
        <taxon>Euteleostomi</taxon>
        <taxon>Archelosauria</taxon>
        <taxon>Archosauria</taxon>
        <taxon>Crocodylia</taxon>
        <taxon>Alligatoridae</taxon>
        <taxon>Alligatorinae</taxon>
        <taxon>Alligator</taxon>
    </lineage>
</organism>
<dbReference type="Pfam" id="PF21047">
    <property type="entry name" value="HEAT_Maestro"/>
    <property type="match status" value="1"/>
</dbReference>
<evidence type="ECO:0000313" key="2">
    <source>
        <dbReference type="EMBL" id="KYO35663.1"/>
    </source>
</evidence>
<dbReference type="PANTHER" id="PTHR23120:SF22">
    <property type="entry name" value="MAESTRO HEAT-LIKE REPEAT-CONTAINING PROTEIN FAMILY MEMBER 2B"/>
    <property type="match status" value="1"/>
</dbReference>
<comment type="caution">
    <text evidence="2">The sequence shown here is derived from an EMBL/GenBank/DDBJ whole genome shotgun (WGS) entry which is preliminary data.</text>
</comment>
<accession>A0A151NFT0</accession>
<proteinExistence type="predicted"/>
<dbReference type="InterPro" id="IPR048465">
    <property type="entry name" value="Maestro-like_HEAT"/>
</dbReference>
<dbReference type="AlphaFoldDB" id="A0A151NFT0"/>
<feature type="domain" description="Maestro-like HEAT-repeats" evidence="1">
    <location>
        <begin position="180"/>
        <end position="235"/>
    </location>
</feature>
<evidence type="ECO:0000259" key="1">
    <source>
        <dbReference type="Pfam" id="PF21047"/>
    </source>
</evidence>
<dbReference type="Proteomes" id="UP000050525">
    <property type="component" value="Unassembled WGS sequence"/>
</dbReference>